<organism evidence="3 4">
    <name type="scientific">Hyaloscypha variabilis (strain UAMH 11265 / GT02V1 / F)</name>
    <name type="common">Meliniomyces variabilis</name>
    <dbReference type="NCBI Taxonomy" id="1149755"/>
    <lineage>
        <taxon>Eukaryota</taxon>
        <taxon>Fungi</taxon>
        <taxon>Dikarya</taxon>
        <taxon>Ascomycota</taxon>
        <taxon>Pezizomycotina</taxon>
        <taxon>Leotiomycetes</taxon>
        <taxon>Helotiales</taxon>
        <taxon>Hyaloscyphaceae</taxon>
        <taxon>Hyaloscypha</taxon>
        <taxon>Hyaloscypha variabilis</taxon>
    </lineage>
</organism>
<reference evidence="3 4" key="1">
    <citation type="submission" date="2016-04" db="EMBL/GenBank/DDBJ databases">
        <title>A degradative enzymes factory behind the ericoid mycorrhizal symbiosis.</title>
        <authorList>
            <consortium name="DOE Joint Genome Institute"/>
            <person name="Martino E."/>
            <person name="Morin E."/>
            <person name="Grelet G."/>
            <person name="Kuo A."/>
            <person name="Kohler A."/>
            <person name="Daghino S."/>
            <person name="Barry K."/>
            <person name="Choi C."/>
            <person name="Cichocki N."/>
            <person name="Clum A."/>
            <person name="Copeland A."/>
            <person name="Hainaut M."/>
            <person name="Haridas S."/>
            <person name="Labutti K."/>
            <person name="Lindquist E."/>
            <person name="Lipzen A."/>
            <person name="Khouja H.-R."/>
            <person name="Murat C."/>
            <person name="Ohm R."/>
            <person name="Olson A."/>
            <person name="Spatafora J."/>
            <person name="Veneault-Fourrey C."/>
            <person name="Henrissat B."/>
            <person name="Grigoriev I."/>
            <person name="Martin F."/>
            <person name="Perotto S."/>
        </authorList>
    </citation>
    <scope>NUCLEOTIDE SEQUENCE [LARGE SCALE GENOMIC DNA]</scope>
    <source>
        <strain evidence="3 4">F</strain>
    </source>
</reference>
<accession>A0A2J6R0I5</accession>
<gene>
    <name evidence="3" type="ORF">L207DRAFT_640350</name>
</gene>
<sequence length="73" mass="8297">MFLQTRQTTTSQSTLPTSTSTVPLTTPPSPNFTIDNIMNLAFGLSAFIMASITIWQNRHYMRSMKLPWKTQSE</sequence>
<evidence type="ECO:0000256" key="2">
    <source>
        <dbReference type="SAM" id="Phobius"/>
    </source>
</evidence>
<dbReference type="EMBL" id="KZ613960">
    <property type="protein sequence ID" value="PMD32027.1"/>
    <property type="molecule type" value="Genomic_DNA"/>
</dbReference>
<evidence type="ECO:0000256" key="1">
    <source>
        <dbReference type="SAM" id="MobiDB-lite"/>
    </source>
</evidence>
<dbReference type="OrthoDB" id="3562184at2759"/>
<evidence type="ECO:0000313" key="4">
    <source>
        <dbReference type="Proteomes" id="UP000235786"/>
    </source>
</evidence>
<feature type="region of interest" description="Disordered" evidence="1">
    <location>
        <begin position="1"/>
        <end position="28"/>
    </location>
</feature>
<protein>
    <submittedName>
        <fullName evidence="3">Uncharacterized protein</fullName>
    </submittedName>
</protein>
<name>A0A2J6R0I5_HYAVF</name>
<keyword evidence="2" id="KW-1133">Transmembrane helix</keyword>
<dbReference type="AlphaFoldDB" id="A0A2J6R0I5"/>
<keyword evidence="2" id="KW-0812">Transmembrane</keyword>
<keyword evidence="4" id="KW-1185">Reference proteome</keyword>
<proteinExistence type="predicted"/>
<feature type="transmembrane region" description="Helical" evidence="2">
    <location>
        <begin position="37"/>
        <end position="55"/>
    </location>
</feature>
<feature type="compositionally biased region" description="Low complexity" evidence="1">
    <location>
        <begin position="1"/>
        <end position="24"/>
    </location>
</feature>
<dbReference type="Proteomes" id="UP000235786">
    <property type="component" value="Unassembled WGS sequence"/>
</dbReference>
<keyword evidence="2" id="KW-0472">Membrane</keyword>
<evidence type="ECO:0000313" key="3">
    <source>
        <dbReference type="EMBL" id="PMD32027.1"/>
    </source>
</evidence>